<name>A0A2I1I759_9ACTO</name>
<gene>
    <name evidence="2" type="ORF">CYJ25_01575</name>
</gene>
<dbReference type="InterPro" id="IPR024432">
    <property type="entry name" value="Put_RecE_PDDEXK-like_dom"/>
</dbReference>
<dbReference type="Proteomes" id="UP000234545">
    <property type="component" value="Unassembled WGS sequence"/>
</dbReference>
<evidence type="ECO:0000313" key="3">
    <source>
        <dbReference type="Proteomes" id="UP000234545"/>
    </source>
</evidence>
<organism evidence="2 3">
    <name type="scientific">Schaalia turicensis</name>
    <dbReference type="NCBI Taxonomy" id="131111"/>
    <lineage>
        <taxon>Bacteria</taxon>
        <taxon>Bacillati</taxon>
        <taxon>Actinomycetota</taxon>
        <taxon>Actinomycetes</taxon>
        <taxon>Actinomycetales</taxon>
        <taxon>Actinomycetaceae</taxon>
        <taxon>Schaalia</taxon>
    </lineage>
</organism>
<dbReference type="InterPro" id="IPR011604">
    <property type="entry name" value="PDDEXK-like_dom_sf"/>
</dbReference>
<protein>
    <recommendedName>
        <fullName evidence="1">Putative exodeoxyribonuclease 8 PDDEXK-like domain-containing protein</fullName>
    </recommendedName>
</protein>
<dbReference type="Pfam" id="PF12684">
    <property type="entry name" value="DUF3799"/>
    <property type="match status" value="1"/>
</dbReference>
<sequence length="277" mass="31423">MTANQFTAGIYPDIPELDYHSCAFGPTDSLSSTEAKRLLNCPALYKWSKDHPAEPKPAFDFGHVVHALILGAGLNLYVHEHESLRTKAAREDVEEHRARGEVPIALADFQRAQNAADAVRNHPLAGELFETGTPEQSIYTQDDKTGVWLRGRIDWETNGTLVDLKTTRDANPSVWRRQAASLDYPLQAAWYRAMWEQATGLKPRFLHVLVGVEEPHLVSVVEMDAEFLQAARQRMRRAIDTFDTCRTFNTWPAYGDRVHMLSAPLWYLNTEFGEDDE</sequence>
<accession>A0A2I1I759</accession>
<dbReference type="Gene3D" id="3.90.320.10">
    <property type="match status" value="1"/>
</dbReference>
<evidence type="ECO:0000259" key="1">
    <source>
        <dbReference type="Pfam" id="PF12684"/>
    </source>
</evidence>
<evidence type="ECO:0000313" key="2">
    <source>
        <dbReference type="EMBL" id="PKY66956.1"/>
    </source>
</evidence>
<proteinExistence type="predicted"/>
<feature type="domain" description="Putative exodeoxyribonuclease 8 PDDEXK-like" evidence="1">
    <location>
        <begin position="31"/>
        <end position="260"/>
    </location>
</feature>
<reference evidence="2 3" key="1">
    <citation type="submission" date="2017-12" db="EMBL/GenBank/DDBJ databases">
        <title>Phylogenetic diversity of female urinary microbiome.</title>
        <authorList>
            <person name="Thomas-White K."/>
            <person name="Wolfe A.J."/>
        </authorList>
    </citation>
    <scope>NUCLEOTIDE SEQUENCE [LARGE SCALE GENOMIC DNA]</scope>
    <source>
        <strain evidence="2 3">UMB0250</strain>
    </source>
</reference>
<dbReference type="RefSeq" id="WP_101627453.1">
    <property type="nucleotide sequence ID" value="NZ_PKKJ01000001.1"/>
</dbReference>
<dbReference type="OrthoDB" id="3292504at2"/>
<comment type="caution">
    <text evidence="2">The sequence shown here is derived from an EMBL/GenBank/DDBJ whole genome shotgun (WGS) entry which is preliminary data.</text>
</comment>
<dbReference type="EMBL" id="PKKJ01000001">
    <property type="protein sequence ID" value="PKY66956.1"/>
    <property type="molecule type" value="Genomic_DNA"/>
</dbReference>
<dbReference type="AlphaFoldDB" id="A0A2I1I759"/>